<feature type="region of interest" description="Disordered" evidence="1">
    <location>
        <begin position="136"/>
        <end position="157"/>
    </location>
</feature>
<feature type="region of interest" description="Disordered" evidence="1">
    <location>
        <begin position="430"/>
        <end position="462"/>
    </location>
</feature>
<dbReference type="Proteomes" id="UP000646827">
    <property type="component" value="Unassembled WGS sequence"/>
</dbReference>
<comment type="caution">
    <text evidence="2">The sequence shown here is derived from an EMBL/GenBank/DDBJ whole genome shotgun (WGS) entry which is preliminary data.</text>
</comment>
<feature type="compositionally biased region" description="Polar residues" evidence="1">
    <location>
        <begin position="136"/>
        <end position="152"/>
    </location>
</feature>
<accession>A0A8H7VJ10</accession>
<evidence type="ECO:0000313" key="2">
    <source>
        <dbReference type="EMBL" id="KAG2222350.1"/>
    </source>
</evidence>
<gene>
    <name evidence="2" type="ORF">INT45_009823</name>
</gene>
<feature type="region of interest" description="Disordered" evidence="1">
    <location>
        <begin position="96"/>
        <end position="121"/>
    </location>
</feature>
<feature type="compositionally biased region" description="Basic and acidic residues" evidence="1">
    <location>
        <begin position="438"/>
        <end position="459"/>
    </location>
</feature>
<feature type="compositionally biased region" description="Acidic residues" evidence="1">
    <location>
        <begin position="108"/>
        <end position="121"/>
    </location>
</feature>
<evidence type="ECO:0008006" key="4">
    <source>
        <dbReference type="Google" id="ProtNLM"/>
    </source>
</evidence>
<evidence type="ECO:0000256" key="1">
    <source>
        <dbReference type="SAM" id="MobiDB-lite"/>
    </source>
</evidence>
<name>A0A8H7VJ10_9FUNG</name>
<dbReference type="EMBL" id="JAEPRB010000085">
    <property type="protein sequence ID" value="KAG2222350.1"/>
    <property type="molecule type" value="Genomic_DNA"/>
</dbReference>
<dbReference type="AlphaFoldDB" id="A0A8H7VJ10"/>
<evidence type="ECO:0000313" key="3">
    <source>
        <dbReference type="Proteomes" id="UP000646827"/>
    </source>
</evidence>
<sequence length="885" mass="101566">MSEKIITYYCQFCQKYISSDFEPKSIHLDRCLKKHFDSIGALPSQFGASLFTPSSNNINLQSNPTCMSTDHEQSSPLDVADDANNILVQDYHEDSYKWDYSSPGPEDFKDDDESTATDDDFPIPIQLPSNPNFSSVFAPSSVTEPATRQTPNEIPHYDFPPRELFKRMIDRINCFTDGKLPPLLSYNLSKQHLRNSFPLKPIICPICPNRCKMYLPDDKATDCTHCSTARYKEGSTTEPAKIMQQLPLKEQLALLVSDKKTREILEYRSKRPTKENVMTDIFDGKLYNNVKYLFENELVIGLGLYTDGYQQFKSSKHSMTIVHLTMLNINPKHRMENQLMLQVGILPGPNKPQDMTFFKPLLSDLEQLCKNGIIVETEVGSLRVCAHLLFCGGDILAVAKMAGHSSHTHYHGCRFCLICGEFMLNHMKFPPKPTSQPRKIESFKKQKTDEDKTKNKERGQSNPSIFAYLPTFHGATFFPNDLMHLLSGVGKQLWRIIIGEYGKDGNPLYLPPRTCREFGELIVDSCKLSASFAGDCGDIYFHSVFYRSIDWIQFALYLVSSLLLEYYTDESTCDALMNLATAFKYICSCELHTNDIVFLKQAVNAWNNWLLVQVNNKKLPGSVFTINQHYLLHTYKLVERLGPMPHYAAFCIERAIGELKQRVHSVRDAGVNSGNVVVEIAAIRRRNRLQEPQEQKRKTVLASTLANSPEIWGPFSKKSATDMKCVTQLKNFWAIHQNTYNIIIDQHQELETGRRLWKESIVYGGKNHSFIRIITKVNTDLSWTSSIRPEKRQYFGFIRNIFAHEYNNCQKLLAVVDVAELVENHSLWPYRTRSAQLKRCVIQVKNIAGFAGWVVGKNDREYIFWSQLESYKKEPPIDYKLKYLL</sequence>
<keyword evidence="3" id="KW-1185">Reference proteome</keyword>
<protein>
    <recommendedName>
        <fullName evidence="4">Transposase domain-containing protein</fullName>
    </recommendedName>
</protein>
<dbReference type="Pfam" id="PF02992">
    <property type="entry name" value="Transposase_21"/>
    <property type="match status" value="1"/>
</dbReference>
<dbReference type="OrthoDB" id="2290077at2759"/>
<dbReference type="InterPro" id="IPR004242">
    <property type="entry name" value="Transposase_21"/>
</dbReference>
<proteinExistence type="predicted"/>
<organism evidence="2 3">
    <name type="scientific">Circinella minor</name>
    <dbReference type="NCBI Taxonomy" id="1195481"/>
    <lineage>
        <taxon>Eukaryota</taxon>
        <taxon>Fungi</taxon>
        <taxon>Fungi incertae sedis</taxon>
        <taxon>Mucoromycota</taxon>
        <taxon>Mucoromycotina</taxon>
        <taxon>Mucoromycetes</taxon>
        <taxon>Mucorales</taxon>
        <taxon>Lichtheimiaceae</taxon>
        <taxon>Circinella</taxon>
    </lineage>
</organism>
<reference evidence="2 3" key="1">
    <citation type="submission" date="2020-12" db="EMBL/GenBank/DDBJ databases">
        <title>Metabolic potential, ecology and presence of endohyphal bacteria is reflected in genomic diversity of Mucoromycotina.</title>
        <authorList>
            <person name="Muszewska A."/>
            <person name="Okrasinska A."/>
            <person name="Steczkiewicz K."/>
            <person name="Drgas O."/>
            <person name="Orlowska M."/>
            <person name="Perlinska-Lenart U."/>
            <person name="Aleksandrzak-Piekarczyk T."/>
            <person name="Szatraj K."/>
            <person name="Zielenkiewicz U."/>
            <person name="Pilsyk S."/>
            <person name="Malc E."/>
            <person name="Mieczkowski P."/>
            <person name="Kruszewska J.S."/>
            <person name="Biernat P."/>
            <person name="Pawlowska J."/>
        </authorList>
    </citation>
    <scope>NUCLEOTIDE SEQUENCE [LARGE SCALE GENOMIC DNA]</scope>
    <source>
        <strain evidence="2 3">CBS 142.35</strain>
    </source>
</reference>